<evidence type="ECO:0000256" key="1">
    <source>
        <dbReference type="SAM" id="MobiDB-lite"/>
    </source>
</evidence>
<feature type="region of interest" description="Disordered" evidence="1">
    <location>
        <begin position="1"/>
        <end position="75"/>
    </location>
</feature>
<dbReference type="Proteomes" id="UP000649573">
    <property type="component" value="Unassembled WGS sequence"/>
</dbReference>
<feature type="compositionally biased region" description="Basic residues" evidence="1">
    <location>
        <begin position="175"/>
        <end position="185"/>
    </location>
</feature>
<feature type="region of interest" description="Disordered" evidence="1">
    <location>
        <begin position="133"/>
        <end position="185"/>
    </location>
</feature>
<evidence type="ECO:0000313" key="3">
    <source>
        <dbReference type="Proteomes" id="UP000649573"/>
    </source>
</evidence>
<comment type="caution">
    <text evidence="2">The sequence shown here is derived from an EMBL/GenBank/DDBJ whole genome shotgun (WGS) entry which is preliminary data.</text>
</comment>
<evidence type="ECO:0000313" key="2">
    <source>
        <dbReference type="EMBL" id="GGU73146.1"/>
    </source>
</evidence>
<proteinExistence type="predicted"/>
<dbReference type="EMBL" id="BMRE01000052">
    <property type="protein sequence ID" value="GGU73146.1"/>
    <property type="molecule type" value="Genomic_DNA"/>
</dbReference>
<name>A0ABQ2V9L4_9PSEU</name>
<reference evidence="3" key="1">
    <citation type="journal article" date="2019" name="Int. J. Syst. Evol. Microbiol.">
        <title>The Global Catalogue of Microorganisms (GCM) 10K type strain sequencing project: providing services to taxonomists for standard genome sequencing and annotation.</title>
        <authorList>
            <consortium name="The Broad Institute Genomics Platform"/>
            <consortium name="The Broad Institute Genome Sequencing Center for Infectious Disease"/>
            <person name="Wu L."/>
            <person name="Ma J."/>
        </authorList>
    </citation>
    <scope>NUCLEOTIDE SEQUENCE [LARGE SCALE GENOMIC DNA]</scope>
    <source>
        <strain evidence="3">JCM 3296</strain>
    </source>
</reference>
<sequence>MVGVTGGTGSSDRGVELGGVCVDGSDGADVPGGCATGGAGGLTELDEVTTGGAEVSEEDVGTGSPGSSAPGDSFRGAAGGFAPVARTVSVTVDTATRVCVASRAARASRAAPSTTTVSVTVDREVAVSNGSVHHCEVGRDGGGAASGASSGDPVSAISANMPPSARNGTTTTAPKHPRPLRGSSR</sequence>
<accession>A0ABQ2V9L4</accession>
<organism evidence="2 3">
    <name type="scientific">Lentzea flava</name>
    <dbReference type="NCBI Taxonomy" id="103732"/>
    <lineage>
        <taxon>Bacteria</taxon>
        <taxon>Bacillati</taxon>
        <taxon>Actinomycetota</taxon>
        <taxon>Actinomycetes</taxon>
        <taxon>Pseudonocardiales</taxon>
        <taxon>Pseudonocardiaceae</taxon>
        <taxon>Lentzea</taxon>
    </lineage>
</organism>
<keyword evidence="3" id="KW-1185">Reference proteome</keyword>
<protein>
    <submittedName>
        <fullName evidence="2">Uncharacterized protein</fullName>
    </submittedName>
</protein>
<gene>
    <name evidence="2" type="ORF">GCM10010178_75860</name>
</gene>